<feature type="transmembrane region" description="Helical" evidence="12">
    <location>
        <begin position="552"/>
        <end position="568"/>
    </location>
</feature>
<comment type="similarity">
    <text evidence="3">Belongs to the ABC transporter superfamily.</text>
</comment>
<keyword evidence="4" id="KW-0813">Transport</keyword>
<evidence type="ECO:0000256" key="3">
    <source>
        <dbReference type="ARBA" id="ARBA00005417"/>
    </source>
</evidence>
<dbReference type="RefSeq" id="WP_083573995.1">
    <property type="nucleotide sequence ID" value="NZ_FRAF01000002.1"/>
</dbReference>
<evidence type="ECO:0000256" key="2">
    <source>
        <dbReference type="ARBA" id="ARBA00004202"/>
    </source>
</evidence>
<feature type="transmembrane region" description="Helical" evidence="12">
    <location>
        <begin position="574"/>
        <end position="589"/>
    </location>
</feature>
<dbReference type="CDD" id="cd16914">
    <property type="entry name" value="EcfT"/>
    <property type="match status" value="1"/>
</dbReference>
<feature type="transmembrane region" description="Helical" evidence="12">
    <location>
        <begin position="596"/>
        <end position="616"/>
    </location>
</feature>
<sequence length="792" mass="88463">MSSQLKQSPRTLEEMASPLLFVKDLCLRYEEHGPWILRHIDFVLHPGESVLLLGPSGSGKSTLAMVLADLIPGILEAEVKGEVFSSDSLRKPGNIGYVFQDADTQFCMLQVDDELAFGMENRQIPRAKMRERMKEALANVLLPVAPNDHHHEFSGGMKQKLAIASALTLRPQLCVLDEPTANLDPLASAQVLATIQKLREQGTSLLIIEHHFQPLLPYVDRVVLFNRDGSIHRQGPAGEVVAEEWAWMLAEGVAESHELVQTAVRRANDASSLSLGNSLWTLSGLDVKRGKREVLKQVNAEIRQGEWIAIVGPNGSGKSTLLEALAGLVPAESGELSYAGRPLKDWSAEELYQRISVSFQNPEHQFVYERVGEEIANQRLSGDIPDDVQSWLSDFGLAGLAEQSPYMLSQGQKRRLSVASMLRKEHEAYLLDEPTFGQDAATTRFLMERLESLHIRGKTLIMVSHDLSLVYRYATRVWVVVNGRLIWDGLPQDLKNHQAIRAKAHLLSEQELIAAELQRTELSMKDIWNAWETKSVPKNHARLSWFRKIHPVWLFIGILVAAVLMVFANNWQQGLAMLLFPMVLLMTLGHQSPWRVLKILAPFVLIYFLSLVSLTLNSAVPSGSASVTILWWHPSIAGLLNGIVLATRMIGTLALGLLYVDAVDLTELTIGLTRHFRLPPKFAYGFLAGFRILPLLHTEWNKIQDARRVRGLSPKRMIWRIGIFALPLLAQAVRMSERVAMAMEARGLQGDAAASAKERSFYRDVSYGTLDIFIALAFPVSVFALLMIFAHP</sequence>
<dbReference type="Proteomes" id="UP000184016">
    <property type="component" value="Unassembled WGS sequence"/>
</dbReference>
<evidence type="ECO:0000259" key="13">
    <source>
        <dbReference type="PROSITE" id="PS50893"/>
    </source>
</evidence>
<dbReference type="Pfam" id="PF00005">
    <property type="entry name" value="ABC_tran"/>
    <property type="match status" value="2"/>
</dbReference>
<keyword evidence="6 12" id="KW-0812">Transmembrane</keyword>
<evidence type="ECO:0000256" key="1">
    <source>
        <dbReference type="ARBA" id="ARBA00004141"/>
    </source>
</evidence>
<dbReference type="PROSITE" id="PS00211">
    <property type="entry name" value="ABC_TRANSPORTER_1"/>
    <property type="match status" value="2"/>
</dbReference>
<evidence type="ECO:0000256" key="11">
    <source>
        <dbReference type="ARBA" id="ARBA00023136"/>
    </source>
</evidence>
<evidence type="ECO:0000256" key="4">
    <source>
        <dbReference type="ARBA" id="ARBA00022448"/>
    </source>
</evidence>
<feature type="domain" description="ABC transporter" evidence="13">
    <location>
        <begin position="273"/>
        <end position="507"/>
    </location>
</feature>
<keyword evidence="11 12" id="KW-0472">Membrane</keyword>
<dbReference type="EMBL" id="FRAF01000002">
    <property type="protein sequence ID" value="SHJ63660.1"/>
    <property type="molecule type" value="Genomic_DNA"/>
</dbReference>
<evidence type="ECO:0000256" key="10">
    <source>
        <dbReference type="ARBA" id="ARBA00022989"/>
    </source>
</evidence>
<dbReference type="InterPro" id="IPR015856">
    <property type="entry name" value="ABC_transpr_CbiO/EcfA_su"/>
</dbReference>
<evidence type="ECO:0000313" key="14">
    <source>
        <dbReference type="EMBL" id="SHJ63660.1"/>
    </source>
</evidence>
<dbReference type="AlphaFoldDB" id="A0A1M6KXJ2"/>
<keyword evidence="10 12" id="KW-1133">Transmembrane helix</keyword>
<accession>A0A1M6KXJ2</accession>
<dbReference type="STRING" id="1830138.SAMN05443507_10241"/>
<gene>
    <name evidence="14" type="ORF">SAMN05443507_10241</name>
</gene>
<dbReference type="GO" id="GO:0016887">
    <property type="term" value="F:ATP hydrolysis activity"/>
    <property type="evidence" value="ECO:0007669"/>
    <property type="project" value="InterPro"/>
</dbReference>
<proteinExistence type="inferred from homology"/>
<evidence type="ECO:0000313" key="15">
    <source>
        <dbReference type="Proteomes" id="UP000184016"/>
    </source>
</evidence>
<dbReference type="InterPro" id="IPR017871">
    <property type="entry name" value="ABC_transporter-like_CS"/>
</dbReference>
<protein>
    <submittedName>
        <fullName evidence="14">Energy-coupling factor transport system ATP-binding protein</fullName>
    </submittedName>
</protein>
<dbReference type="Gene3D" id="3.40.50.300">
    <property type="entry name" value="P-loop containing nucleotide triphosphate hydrolases"/>
    <property type="match status" value="2"/>
</dbReference>
<feature type="domain" description="ABC transporter" evidence="13">
    <location>
        <begin position="20"/>
        <end position="253"/>
    </location>
</feature>
<evidence type="ECO:0000256" key="5">
    <source>
        <dbReference type="ARBA" id="ARBA00022475"/>
    </source>
</evidence>
<evidence type="ECO:0000256" key="12">
    <source>
        <dbReference type="SAM" id="Phobius"/>
    </source>
</evidence>
<feature type="transmembrane region" description="Helical" evidence="12">
    <location>
        <begin position="636"/>
        <end position="660"/>
    </location>
</feature>
<dbReference type="PROSITE" id="PS50893">
    <property type="entry name" value="ABC_TRANSPORTER_2"/>
    <property type="match status" value="2"/>
</dbReference>
<keyword evidence="7" id="KW-0547">Nucleotide-binding</keyword>
<keyword evidence="15" id="KW-1185">Reference proteome</keyword>
<dbReference type="SUPFAM" id="SSF52540">
    <property type="entry name" value="P-loop containing nucleoside triphosphate hydrolases"/>
    <property type="match status" value="2"/>
</dbReference>
<evidence type="ECO:0000256" key="9">
    <source>
        <dbReference type="ARBA" id="ARBA00022967"/>
    </source>
</evidence>
<dbReference type="OrthoDB" id="501320at2"/>
<feature type="transmembrane region" description="Helical" evidence="12">
    <location>
        <begin position="767"/>
        <end position="790"/>
    </location>
</feature>
<name>A0A1M6KXJ2_9BACL</name>
<keyword evidence="5" id="KW-1003">Cell membrane</keyword>
<dbReference type="InterPro" id="IPR003439">
    <property type="entry name" value="ABC_transporter-like_ATP-bd"/>
</dbReference>
<dbReference type="InterPro" id="IPR003593">
    <property type="entry name" value="AAA+_ATPase"/>
</dbReference>
<dbReference type="PANTHER" id="PTHR43553">
    <property type="entry name" value="HEAVY METAL TRANSPORTER"/>
    <property type="match status" value="1"/>
</dbReference>
<dbReference type="InterPro" id="IPR050095">
    <property type="entry name" value="ECF_ABC_transporter_ATP-bd"/>
</dbReference>
<dbReference type="GO" id="GO:0005524">
    <property type="term" value="F:ATP binding"/>
    <property type="evidence" value="ECO:0007669"/>
    <property type="project" value="UniProtKB-KW"/>
</dbReference>
<feature type="transmembrane region" description="Helical" evidence="12">
    <location>
        <begin position="717"/>
        <end position="733"/>
    </location>
</feature>
<keyword evidence="8 14" id="KW-0067">ATP-binding</keyword>
<evidence type="ECO:0000256" key="6">
    <source>
        <dbReference type="ARBA" id="ARBA00022692"/>
    </source>
</evidence>
<dbReference type="Pfam" id="PF02361">
    <property type="entry name" value="CbiQ"/>
    <property type="match status" value="1"/>
</dbReference>
<dbReference type="SMART" id="SM00382">
    <property type="entry name" value="AAA"/>
    <property type="match status" value="2"/>
</dbReference>
<dbReference type="CDD" id="cd03225">
    <property type="entry name" value="ABC_cobalt_CbiO_domain1"/>
    <property type="match status" value="2"/>
</dbReference>
<evidence type="ECO:0000256" key="7">
    <source>
        <dbReference type="ARBA" id="ARBA00022741"/>
    </source>
</evidence>
<dbReference type="GO" id="GO:0042626">
    <property type="term" value="F:ATPase-coupled transmembrane transporter activity"/>
    <property type="evidence" value="ECO:0007669"/>
    <property type="project" value="TreeGrafter"/>
</dbReference>
<evidence type="ECO:0000256" key="8">
    <source>
        <dbReference type="ARBA" id="ARBA00022840"/>
    </source>
</evidence>
<keyword evidence="9" id="KW-1278">Translocase</keyword>
<dbReference type="GO" id="GO:0043190">
    <property type="term" value="C:ATP-binding cassette (ABC) transporter complex"/>
    <property type="evidence" value="ECO:0007669"/>
    <property type="project" value="TreeGrafter"/>
</dbReference>
<comment type="subcellular location">
    <subcellularLocation>
        <location evidence="2">Cell membrane</location>
        <topology evidence="2">Peripheral membrane protein</topology>
    </subcellularLocation>
    <subcellularLocation>
        <location evidence="1">Membrane</location>
        <topology evidence="1">Multi-pass membrane protein</topology>
    </subcellularLocation>
</comment>
<dbReference type="InterPro" id="IPR003339">
    <property type="entry name" value="ABC/ECF_trnsptr_transmembrane"/>
</dbReference>
<reference evidence="15" key="1">
    <citation type="submission" date="2016-11" db="EMBL/GenBank/DDBJ databases">
        <authorList>
            <person name="Varghese N."/>
            <person name="Submissions S."/>
        </authorList>
    </citation>
    <scope>NUCLEOTIDE SEQUENCE [LARGE SCALE GENOMIC DNA]</scope>
    <source>
        <strain evidence="15">USBA-503</strain>
    </source>
</reference>
<organism evidence="14 15">
    <name type="scientific">Alicyclobacillus tolerans</name>
    <dbReference type="NCBI Taxonomy" id="90970"/>
    <lineage>
        <taxon>Bacteria</taxon>
        <taxon>Bacillati</taxon>
        <taxon>Bacillota</taxon>
        <taxon>Bacilli</taxon>
        <taxon>Bacillales</taxon>
        <taxon>Alicyclobacillaceae</taxon>
        <taxon>Alicyclobacillus</taxon>
    </lineage>
</organism>
<dbReference type="InterPro" id="IPR027417">
    <property type="entry name" value="P-loop_NTPase"/>
</dbReference>